<dbReference type="AlphaFoldDB" id="A0A919UHP5"/>
<dbReference type="Pfam" id="PF02597">
    <property type="entry name" value="ThiS"/>
    <property type="match status" value="1"/>
</dbReference>
<dbReference type="EMBL" id="BONQ01000142">
    <property type="protein sequence ID" value="GIG50878.1"/>
    <property type="molecule type" value="Genomic_DNA"/>
</dbReference>
<dbReference type="PANTHER" id="PTHR34472">
    <property type="entry name" value="SULFUR CARRIER PROTEIN THIS"/>
    <property type="match status" value="1"/>
</dbReference>
<name>A0A919UHP5_9ACTN</name>
<keyword evidence="2" id="KW-1185">Reference proteome</keyword>
<dbReference type="CDD" id="cd00565">
    <property type="entry name" value="Ubl_ThiS"/>
    <property type="match status" value="1"/>
</dbReference>
<sequence>MSRMQLVVNAVTADVDDAATIADVVRDLAGIAEPRGVAVALNGAVVPKASWAETRPADGDTIDVLTAVQGG</sequence>
<organism evidence="1 2">
    <name type="scientific">Dactylosporangium siamense</name>
    <dbReference type="NCBI Taxonomy" id="685454"/>
    <lineage>
        <taxon>Bacteria</taxon>
        <taxon>Bacillati</taxon>
        <taxon>Actinomycetota</taxon>
        <taxon>Actinomycetes</taxon>
        <taxon>Micromonosporales</taxon>
        <taxon>Micromonosporaceae</taxon>
        <taxon>Dactylosporangium</taxon>
    </lineage>
</organism>
<evidence type="ECO:0000313" key="2">
    <source>
        <dbReference type="Proteomes" id="UP000660611"/>
    </source>
</evidence>
<gene>
    <name evidence="1" type="ORF">Dsi01nite_089190</name>
</gene>
<dbReference type="SUPFAM" id="SSF54285">
    <property type="entry name" value="MoaD/ThiS"/>
    <property type="match status" value="1"/>
</dbReference>
<evidence type="ECO:0008006" key="3">
    <source>
        <dbReference type="Google" id="ProtNLM"/>
    </source>
</evidence>
<dbReference type="InterPro" id="IPR012675">
    <property type="entry name" value="Beta-grasp_dom_sf"/>
</dbReference>
<evidence type="ECO:0000313" key="1">
    <source>
        <dbReference type="EMBL" id="GIG50878.1"/>
    </source>
</evidence>
<proteinExistence type="predicted"/>
<dbReference type="Proteomes" id="UP000660611">
    <property type="component" value="Unassembled WGS sequence"/>
</dbReference>
<dbReference type="InterPro" id="IPR016155">
    <property type="entry name" value="Mopterin_synth/thiamin_S_b"/>
</dbReference>
<dbReference type="PANTHER" id="PTHR34472:SF1">
    <property type="entry name" value="SULFUR CARRIER PROTEIN THIS"/>
    <property type="match status" value="1"/>
</dbReference>
<dbReference type="InterPro" id="IPR010035">
    <property type="entry name" value="Thi_S"/>
</dbReference>
<reference evidence="1" key="1">
    <citation type="submission" date="2021-01" db="EMBL/GenBank/DDBJ databases">
        <title>Whole genome shotgun sequence of Dactylosporangium siamense NBRC 106093.</title>
        <authorList>
            <person name="Komaki H."/>
            <person name="Tamura T."/>
        </authorList>
    </citation>
    <scope>NUCLEOTIDE SEQUENCE</scope>
    <source>
        <strain evidence="1">NBRC 106093</strain>
    </source>
</reference>
<accession>A0A919UHP5</accession>
<comment type="caution">
    <text evidence="1">The sequence shown here is derived from an EMBL/GenBank/DDBJ whole genome shotgun (WGS) entry which is preliminary data.</text>
</comment>
<dbReference type="Gene3D" id="3.10.20.30">
    <property type="match status" value="1"/>
</dbReference>
<dbReference type="NCBIfam" id="TIGR01683">
    <property type="entry name" value="thiS"/>
    <property type="match status" value="1"/>
</dbReference>
<dbReference type="InterPro" id="IPR003749">
    <property type="entry name" value="ThiS/MoaD-like"/>
</dbReference>
<protein>
    <recommendedName>
        <fullName evidence="3">Sulfur carrier protein ThiS</fullName>
    </recommendedName>
</protein>